<name>A0A7X9WRU8_9SPHN</name>
<dbReference type="Pfam" id="PF05069">
    <property type="entry name" value="Phage_tail_S"/>
    <property type="match status" value="1"/>
</dbReference>
<proteinExistence type="predicted"/>
<reference evidence="1 2" key="1">
    <citation type="submission" date="2020-04" db="EMBL/GenBank/DDBJ databases">
        <title>Sphingobium sp. AR-3-1 isolated from Arctic soil.</title>
        <authorList>
            <person name="Dahal R.H."/>
            <person name="Chaudhary D.K."/>
        </authorList>
    </citation>
    <scope>NUCLEOTIDE SEQUENCE [LARGE SCALE GENOMIC DNA]</scope>
    <source>
        <strain evidence="1 2">AR-3-1</strain>
    </source>
</reference>
<evidence type="ECO:0000313" key="1">
    <source>
        <dbReference type="EMBL" id="NML08705.1"/>
    </source>
</evidence>
<organism evidence="1 2">
    <name type="scientific">Sphingobium psychrophilum</name>
    <dbReference type="NCBI Taxonomy" id="2728834"/>
    <lineage>
        <taxon>Bacteria</taxon>
        <taxon>Pseudomonadati</taxon>
        <taxon>Pseudomonadota</taxon>
        <taxon>Alphaproteobacteria</taxon>
        <taxon>Sphingomonadales</taxon>
        <taxon>Sphingomonadaceae</taxon>
        <taxon>Sphingobium</taxon>
    </lineage>
</organism>
<dbReference type="AlphaFoldDB" id="A0A7X9WRU8"/>
<comment type="caution">
    <text evidence="1">The sequence shown here is derived from an EMBL/GenBank/DDBJ whole genome shotgun (WGS) entry which is preliminary data.</text>
</comment>
<protein>
    <recommendedName>
        <fullName evidence="3">Phage virion morphogenesis protein</fullName>
    </recommendedName>
</protein>
<dbReference type="EMBL" id="JABBFV010000001">
    <property type="protein sequence ID" value="NML08705.1"/>
    <property type="molecule type" value="Genomic_DNA"/>
</dbReference>
<keyword evidence="2" id="KW-1185">Reference proteome</keyword>
<sequence length="65" mass="7205">MRPCALPCMRIAAVHQFGESDRVGRLRDGRTIKAKYPERRLLGLSQDDRALILETAGGLLDPDAN</sequence>
<evidence type="ECO:0008006" key="3">
    <source>
        <dbReference type="Google" id="ProtNLM"/>
    </source>
</evidence>
<gene>
    <name evidence="1" type="ORF">HHL08_00850</name>
</gene>
<accession>A0A7X9WRU8</accession>
<evidence type="ECO:0000313" key="2">
    <source>
        <dbReference type="Proteomes" id="UP000519023"/>
    </source>
</evidence>
<dbReference type="Proteomes" id="UP000519023">
    <property type="component" value="Unassembled WGS sequence"/>
</dbReference>
<dbReference type="InterPro" id="IPR006522">
    <property type="entry name" value="Phage_virion_morphogenesis"/>
</dbReference>